<name>A0A8S9N9P4_BRACR</name>
<accession>A0A8S9N9P4</accession>
<comment type="caution">
    <text evidence="1">The sequence shown here is derived from an EMBL/GenBank/DDBJ whole genome shotgun (WGS) entry which is preliminary data.</text>
</comment>
<reference evidence="1" key="1">
    <citation type="submission" date="2019-12" db="EMBL/GenBank/DDBJ databases">
        <title>Genome sequencing and annotation of Brassica cretica.</title>
        <authorList>
            <person name="Studholme D.J."/>
            <person name="Sarris P."/>
        </authorList>
    </citation>
    <scope>NUCLEOTIDE SEQUENCE</scope>
    <source>
        <strain evidence="1">PFS-109/04</strain>
        <tissue evidence="1">Leaf</tissue>
    </source>
</reference>
<dbReference type="AlphaFoldDB" id="A0A8S9N9P4"/>
<gene>
    <name evidence="1" type="ORF">F2Q69_00042207</name>
</gene>
<evidence type="ECO:0000313" key="1">
    <source>
        <dbReference type="EMBL" id="KAF3500652.1"/>
    </source>
</evidence>
<organism evidence="1 2">
    <name type="scientific">Brassica cretica</name>
    <name type="common">Mustard</name>
    <dbReference type="NCBI Taxonomy" id="69181"/>
    <lineage>
        <taxon>Eukaryota</taxon>
        <taxon>Viridiplantae</taxon>
        <taxon>Streptophyta</taxon>
        <taxon>Embryophyta</taxon>
        <taxon>Tracheophyta</taxon>
        <taxon>Spermatophyta</taxon>
        <taxon>Magnoliopsida</taxon>
        <taxon>eudicotyledons</taxon>
        <taxon>Gunneridae</taxon>
        <taxon>Pentapetalae</taxon>
        <taxon>rosids</taxon>
        <taxon>malvids</taxon>
        <taxon>Brassicales</taxon>
        <taxon>Brassicaceae</taxon>
        <taxon>Brassiceae</taxon>
        <taxon>Brassica</taxon>
    </lineage>
</organism>
<dbReference type="EMBL" id="QGKX02001621">
    <property type="protein sequence ID" value="KAF3500652.1"/>
    <property type="molecule type" value="Genomic_DNA"/>
</dbReference>
<protein>
    <submittedName>
        <fullName evidence="1">Uncharacterized protein</fullName>
    </submittedName>
</protein>
<proteinExistence type="predicted"/>
<sequence>MTCPPYSELVCLRPAHHMASWYVQGSLTMWRAGPSNTRSPYGELGCLLTARHIASQDCTLSMSCILVSSSLLPPSSRGYIVSCFVSIGVTVEILR</sequence>
<evidence type="ECO:0000313" key="2">
    <source>
        <dbReference type="Proteomes" id="UP000712600"/>
    </source>
</evidence>
<dbReference type="Proteomes" id="UP000712600">
    <property type="component" value="Unassembled WGS sequence"/>
</dbReference>